<comment type="caution">
    <text evidence="1">The sequence shown here is derived from an EMBL/GenBank/DDBJ whole genome shotgun (WGS) entry which is preliminary data.</text>
</comment>
<dbReference type="EMBL" id="NKCK01000256">
    <property type="protein sequence ID" value="RSL88712.1"/>
    <property type="molecule type" value="Genomic_DNA"/>
</dbReference>
<accession>A0A428SG01</accession>
<evidence type="ECO:0000313" key="2">
    <source>
        <dbReference type="Proteomes" id="UP000287144"/>
    </source>
</evidence>
<proteinExistence type="predicted"/>
<evidence type="ECO:0000313" key="1">
    <source>
        <dbReference type="EMBL" id="RSL88712.1"/>
    </source>
</evidence>
<gene>
    <name evidence="1" type="ORF">CEP52_015120</name>
</gene>
<dbReference type="Proteomes" id="UP000287144">
    <property type="component" value="Unassembled WGS sequence"/>
</dbReference>
<sequence length="84" mass="9232">MSKPWRSGRLVAHFKKVGLFKTRLKANGNQGVVFAGGMAQHSELFLGVPTYSTSEVPQVLKDIADKEAKFTAHHHDGSKLDNLV</sequence>
<keyword evidence="2" id="KW-1185">Reference proteome</keyword>
<dbReference type="AlphaFoldDB" id="A0A428SG01"/>
<organism evidence="1 2">
    <name type="scientific">Fusarium oligoseptatum</name>
    <dbReference type="NCBI Taxonomy" id="2604345"/>
    <lineage>
        <taxon>Eukaryota</taxon>
        <taxon>Fungi</taxon>
        <taxon>Dikarya</taxon>
        <taxon>Ascomycota</taxon>
        <taxon>Pezizomycotina</taxon>
        <taxon>Sordariomycetes</taxon>
        <taxon>Hypocreomycetidae</taxon>
        <taxon>Hypocreales</taxon>
        <taxon>Nectriaceae</taxon>
        <taxon>Fusarium</taxon>
        <taxon>Fusarium solani species complex</taxon>
    </lineage>
</organism>
<reference evidence="1 2" key="1">
    <citation type="submission" date="2017-06" db="EMBL/GenBank/DDBJ databases">
        <title>Comparative genomic analysis of Ambrosia Fusariam Clade fungi.</title>
        <authorList>
            <person name="Stajich J.E."/>
            <person name="Carrillo J."/>
            <person name="Kijimoto T."/>
            <person name="Eskalen A."/>
            <person name="O'Donnell K."/>
            <person name="Kasson M."/>
        </authorList>
    </citation>
    <scope>NUCLEOTIDE SEQUENCE [LARGE SCALE GENOMIC DNA]</scope>
    <source>
        <strain evidence="1 2">NRRL62579</strain>
    </source>
</reference>
<protein>
    <submittedName>
        <fullName evidence="1">Uncharacterized protein</fullName>
    </submittedName>
</protein>
<name>A0A428SG01_9HYPO</name>